<name>A0A6J7HAB4_9ZZZZ</name>
<protein>
    <submittedName>
        <fullName evidence="2">Unannotated protein</fullName>
    </submittedName>
</protein>
<reference evidence="2" key="1">
    <citation type="submission" date="2020-05" db="EMBL/GenBank/DDBJ databases">
        <authorList>
            <person name="Chiriac C."/>
            <person name="Salcher M."/>
            <person name="Ghai R."/>
            <person name="Kavagutti S V."/>
        </authorList>
    </citation>
    <scope>NUCLEOTIDE SEQUENCE</scope>
</reference>
<gene>
    <name evidence="2" type="ORF">UFOPK3472_03183</name>
</gene>
<proteinExistence type="predicted"/>
<dbReference type="AlphaFoldDB" id="A0A6J7HAB4"/>
<dbReference type="Gene3D" id="3.40.50.12080">
    <property type="match status" value="2"/>
</dbReference>
<sequence>MNSFGYRSDESCLFPTRAWGLYPLRTEFNRGWRRRFGGATLTRRMVEHTHSHDVGADMDGRTRHYGDFYGISGLEAAPRTPVDDRPLLLVWGNCQAEAMRILLSSDAAMPFRTVRIPPVHELESADLPHVDRLVRQTSVLLTQPVREGYRHLPLGVPDLTRSLPPHAVVLRWPVLRYAALHPFQVIVRHPSDPAAVPDLVPYHDLRTIVAFERGVRPGENWDLPVSDAGFRDAAQASLDELRRRESRDTDIAASDLFQSAGSRATHTINHPTNVVLTALAQRILDHLDTACTVGDPGRELLGGVRAPVERRVLRALGLPGEARPDWTVDGSDVSSDVVHRAHLDWYAAHPQFVDAALARHSELLRILQTTP</sequence>
<accession>A0A6J7HAB4</accession>
<evidence type="ECO:0000313" key="2">
    <source>
        <dbReference type="EMBL" id="CAB4913495.1"/>
    </source>
</evidence>
<feature type="domain" description="Polysaccharide biosynthesis enzyme WcbI" evidence="1">
    <location>
        <begin position="88"/>
        <end position="289"/>
    </location>
</feature>
<dbReference type="InterPro" id="IPR041307">
    <property type="entry name" value="WcbI"/>
</dbReference>
<evidence type="ECO:0000259" key="1">
    <source>
        <dbReference type="Pfam" id="PF18588"/>
    </source>
</evidence>
<dbReference type="EMBL" id="CAFBLX010000292">
    <property type="protein sequence ID" value="CAB4913495.1"/>
    <property type="molecule type" value="Genomic_DNA"/>
</dbReference>
<dbReference type="Pfam" id="PF18588">
    <property type="entry name" value="WcbI"/>
    <property type="match status" value="1"/>
</dbReference>
<organism evidence="2">
    <name type="scientific">freshwater metagenome</name>
    <dbReference type="NCBI Taxonomy" id="449393"/>
    <lineage>
        <taxon>unclassified sequences</taxon>
        <taxon>metagenomes</taxon>
        <taxon>ecological metagenomes</taxon>
    </lineage>
</organism>